<proteinExistence type="predicted"/>
<dbReference type="RefSeq" id="WP_226393252.1">
    <property type="nucleotide sequence ID" value="NZ_JADCKB010000021.1"/>
</dbReference>
<accession>A0A9D5M718</accession>
<organism evidence="1 2">
    <name type="scientific">Ructibacterium gallinarum</name>
    <dbReference type="NCBI Taxonomy" id="2779355"/>
    <lineage>
        <taxon>Bacteria</taxon>
        <taxon>Bacillati</taxon>
        <taxon>Bacillota</taxon>
        <taxon>Clostridia</taxon>
        <taxon>Eubacteriales</taxon>
        <taxon>Oscillospiraceae</taxon>
        <taxon>Ructibacterium</taxon>
    </lineage>
</organism>
<protein>
    <submittedName>
        <fullName evidence="1">Uncharacterized protein</fullName>
    </submittedName>
</protein>
<evidence type="ECO:0000313" key="1">
    <source>
        <dbReference type="EMBL" id="MBE5040697.1"/>
    </source>
</evidence>
<sequence>MENNVPKMRLIREVYDELHKIDPNSAITMYALRQLVKTKKIPSVNVGRKVLVNYYDVVKYFETPTPITMPYEEFEGIRCII</sequence>
<gene>
    <name evidence="1" type="ORF">INF28_09515</name>
</gene>
<dbReference type="EMBL" id="JADCKB010000021">
    <property type="protein sequence ID" value="MBE5040697.1"/>
    <property type="molecule type" value="Genomic_DNA"/>
</dbReference>
<dbReference type="AlphaFoldDB" id="A0A9D5M718"/>
<comment type="caution">
    <text evidence="1">The sequence shown here is derived from an EMBL/GenBank/DDBJ whole genome shotgun (WGS) entry which is preliminary data.</text>
</comment>
<reference evidence="1" key="1">
    <citation type="submission" date="2020-10" db="EMBL/GenBank/DDBJ databases">
        <title>ChiBAC.</title>
        <authorList>
            <person name="Zenner C."/>
            <person name="Hitch T.C.A."/>
            <person name="Clavel T."/>
        </authorList>
    </citation>
    <scope>NUCLEOTIDE SEQUENCE</scope>
    <source>
        <strain evidence="1">DSM 107454</strain>
    </source>
</reference>
<keyword evidence="2" id="KW-1185">Reference proteome</keyword>
<evidence type="ECO:0000313" key="2">
    <source>
        <dbReference type="Proteomes" id="UP000806542"/>
    </source>
</evidence>
<name>A0A9D5M718_9FIRM</name>
<dbReference type="Proteomes" id="UP000806542">
    <property type="component" value="Unassembled WGS sequence"/>
</dbReference>